<evidence type="ECO:0000313" key="2">
    <source>
        <dbReference type="Proteomes" id="UP001159363"/>
    </source>
</evidence>
<accession>A0ABQ9GRD6</accession>
<keyword evidence="2" id="KW-1185">Reference proteome</keyword>
<evidence type="ECO:0000313" key="1">
    <source>
        <dbReference type="EMBL" id="KAJ8874615.1"/>
    </source>
</evidence>
<dbReference type="EMBL" id="JARBHB010000010">
    <property type="protein sequence ID" value="KAJ8874615.1"/>
    <property type="molecule type" value="Genomic_DNA"/>
</dbReference>
<comment type="caution">
    <text evidence="1">The sequence shown here is derived from an EMBL/GenBank/DDBJ whole genome shotgun (WGS) entry which is preliminary data.</text>
</comment>
<protein>
    <submittedName>
        <fullName evidence="1">Uncharacterized protein</fullName>
    </submittedName>
</protein>
<name>A0ABQ9GRD6_9NEOP</name>
<gene>
    <name evidence="1" type="ORF">PR048_025481</name>
</gene>
<dbReference type="Proteomes" id="UP001159363">
    <property type="component" value="Chromosome 9"/>
</dbReference>
<proteinExistence type="predicted"/>
<reference evidence="1 2" key="1">
    <citation type="submission" date="2023-02" db="EMBL/GenBank/DDBJ databases">
        <title>LHISI_Scaffold_Assembly.</title>
        <authorList>
            <person name="Stuart O.P."/>
            <person name="Cleave R."/>
            <person name="Magrath M.J.L."/>
            <person name="Mikheyev A.S."/>
        </authorList>
    </citation>
    <scope>NUCLEOTIDE SEQUENCE [LARGE SCALE GENOMIC DNA]</scope>
    <source>
        <strain evidence="1">Daus_M_001</strain>
        <tissue evidence="1">Leg muscle</tissue>
    </source>
</reference>
<sequence>MLLARYQNKRLIMSHHIDAVLEAYTAYVENPTSVWQFPSVITENISVLRALEFPVDQIVHHPSCVVCVMPNITQFYILQNVNKVPLNLTTIMKKVQQEMWKGHSLLTATTVIHNLSGASMLLSSAKVAIKNSSSEYETVQALLSTASEANFIFEECVQYLGLKHRKTQLTMMHPIFN</sequence>
<organism evidence="1 2">
    <name type="scientific">Dryococelus australis</name>
    <dbReference type="NCBI Taxonomy" id="614101"/>
    <lineage>
        <taxon>Eukaryota</taxon>
        <taxon>Metazoa</taxon>
        <taxon>Ecdysozoa</taxon>
        <taxon>Arthropoda</taxon>
        <taxon>Hexapoda</taxon>
        <taxon>Insecta</taxon>
        <taxon>Pterygota</taxon>
        <taxon>Neoptera</taxon>
        <taxon>Polyneoptera</taxon>
        <taxon>Phasmatodea</taxon>
        <taxon>Verophasmatodea</taxon>
        <taxon>Anareolatae</taxon>
        <taxon>Phasmatidae</taxon>
        <taxon>Eurycanthinae</taxon>
        <taxon>Dryococelus</taxon>
    </lineage>
</organism>